<dbReference type="OrthoDB" id="8300278at2759"/>
<dbReference type="GO" id="GO:0004854">
    <property type="term" value="F:xanthine dehydrogenase activity"/>
    <property type="evidence" value="ECO:0007669"/>
    <property type="project" value="UniProtKB-ARBA"/>
</dbReference>
<feature type="binding site" evidence="15">
    <location>
        <begin position="470"/>
        <end position="474"/>
    </location>
    <ligand>
        <name>FAD</name>
        <dbReference type="ChEBI" id="CHEBI:57692"/>
    </ligand>
</feature>
<reference evidence="21" key="1">
    <citation type="journal article" date="2014" name="Nat. Commun.">
        <title>Genomic adaptations of the halophilic Dead Sea filamentous fungus Eurotium rubrum.</title>
        <authorList>
            <person name="Kis-Papo T."/>
            <person name="Weig A.R."/>
            <person name="Riley R."/>
            <person name="Persoh D."/>
            <person name="Salamov A."/>
            <person name="Sun H."/>
            <person name="Lipzen A."/>
            <person name="Wasser S.P."/>
            <person name="Rambold G."/>
            <person name="Grigoriev I.V."/>
            <person name="Nevo E."/>
        </authorList>
    </citation>
    <scope>NUCLEOTIDE SEQUENCE [LARGE SCALE GENOMIC DNA]</scope>
    <source>
        <strain evidence="21">CBS 135680</strain>
    </source>
</reference>
<feature type="binding site" evidence="15">
    <location>
        <position position="1033"/>
    </location>
    <ligand>
        <name>substrate</name>
    </ligand>
</feature>
<dbReference type="GO" id="GO:0005777">
    <property type="term" value="C:peroxisome"/>
    <property type="evidence" value="ECO:0007669"/>
    <property type="project" value="UniProtKB-SubCell"/>
</dbReference>
<dbReference type="GO" id="GO:0005506">
    <property type="term" value="F:iron ion binding"/>
    <property type="evidence" value="ECO:0007669"/>
    <property type="project" value="InterPro"/>
</dbReference>
<dbReference type="Pfam" id="PF02738">
    <property type="entry name" value="MoCoBD_1"/>
    <property type="match status" value="1"/>
</dbReference>
<feature type="binding site" evidence="16">
    <location>
        <position position="111"/>
    </location>
    <ligand>
        <name>[2Fe-2S] cluster</name>
        <dbReference type="ChEBI" id="CHEBI:190135"/>
        <label>1</label>
    </ligand>
</feature>
<feature type="binding site" evidence="15">
    <location>
        <position position="921"/>
    </location>
    <ligand>
        <name>substrate</name>
    </ligand>
</feature>
<dbReference type="Pfam" id="PF20256">
    <property type="entry name" value="MoCoBD_2"/>
    <property type="match status" value="1"/>
</dbReference>
<evidence type="ECO:0000256" key="17">
    <source>
        <dbReference type="SAM" id="MobiDB-lite"/>
    </source>
</evidence>
<feature type="binding site" evidence="15">
    <location>
        <position position="460"/>
    </location>
    <ligand>
        <name>FAD</name>
        <dbReference type="ChEBI" id="CHEBI:57692"/>
    </ligand>
</feature>
<feature type="binding site" evidence="16">
    <location>
        <position position="1031"/>
    </location>
    <ligand>
        <name>Mo-molybdopterin</name>
        <dbReference type="ChEBI" id="CHEBI:71302"/>
    </ligand>
    <ligandPart>
        <name>Mo</name>
        <dbReference type="ChEBI" id="CHEBI:28685"/>
    </ligandPart>
</feature>
<dbReference type="Gene3D" id="3.10.20.30">
    <property type="match status" value="1"/>
</dbReference>
<dbReference type="Pfam" id="PF00111">
    <property type="entry name" value="Fer2"/>
    <property type="match status" value="1"/>
</dbReference>
<accession>A0A017SP54</accession>
<dbReference type="RefSeq" id="XP_040642456.1">
    <property type="nucleotide sequence ID" value="XM_040778577.1"/>
</dbReference>
<proteinExistence type="inferred from homology"/>
<dbReference type="InterPro" id="IPR036683">
    <property type="entry name" value="CO_DH_flav_C_dom_sf"/>
</dbReference>
<dbReference type="InterPro" id="IPR046867">
    <property type="entry name" value="AldOxase/xan_DH_MoCoBD2"/>
</dbReference>
<dbReference type="SUPFAM" id="SSF56176">
    <property type="entry name" value="FAD-binding/transporter-associated domain-like"/>
    <property type="match status" value="1"/>
</dbReference>
<dbReference type="InterPro" id="IPR016166">
    <property type="entry name" value="FAD-bd_PCMH"/>
</dbReference>
<evidence type="ECO:0000256" key="14">
    <source>
        <dbReference type="PIRSR" id="PIRSR000127-1"/>
    </source>
</evidence>
<feature type="compositionally biased region" description="Low complexity" evidence="17">
    <location>
        <begin position="265"/>
        <end position="313"/>
    </location>
</feature>
<dbReference type="InterPro" id="IPR016169">
    <property type="entry name" value="FAD-bd_PCMH_sub2"/>
</dbReference>
<dbReference type="Gene3D" id="1.10.150.120">
    <property type="entry name" value="[2Fe-2S]-binding domain"/>
    <property type="match status" value="1"/>
</dbReference>
<dbReference type="InterPro" id="IPR012675">
    <property type="entry name" value="Beta-grasp_dom_sf"/>
</dbReference>
<dbReference type="PIRSF" id="PIRSF000127">
    <property type="entry name" value="Xanthine_DH"/>
    <property type="match status" value="1"/>
</dbReference>
<dbReference type="Gene3D" id="3.30.390.50">
    <property type="entry name" value="CO dehydrogenase flavoprotein, C-terminal domain"/>
    <property type="match status" value="1"/>
</dbReference>
<evidence type="ECO:0000256" key="5">
    <source>
        <dbReference type="ARBA" id="ARBA00022630"/>
    </source>
</evidence>
<dbReference type="FunFam" id="3.30.365.10:FF:000002">
    <property type="entry name" value="Xanthine dehydrogenase oxidase"/>
    <property type="match status" value="1"/>
</dbReference>
<dbReference type="InterPro" id="IPR005107">
    <property type="entry name" value="CO_DH_flav_C"/>
</dbReference>
<keyword evidence="7 16" id="KW-0479">Metal-binding</keyword>
<dbReference type="PANTHER" id="PTHR45444:SF3">
    <property type="entry name" value="XANTHINE DEHYDROGENASE"/>
    <property type="match status" value="1"/>
</dbReference>
<dbReference type="InterPro" id="IPR001041">
    <property type="entry name" value="2Fe-2S_ferredoxin-type"/>
</dbReference>
<comment type="cofactor">
    <cofactor evidence="16">
        <name>[2Fe-2S] cluster</name>
        <dbReference type="ChEBI" id="CHEBI:190135"/>
    </cofactor>
    <text evidence="16">Binds 2 [2Fe-2S] clusters.</text>
</comment>
<dbReference type="FunFam" id="3.30.365.10:FF:000003">
    <property type="entry name" value="Aldehyde oxidase 1"/>
    <property type="match status" value="1"/>
</dbReference>
<feature type="active site" description="Proton acceptor" evidence="14">
    <location>
        <position position="1389"/>
    </location>
</feature>
<keyword evidence="21" id="KW-1185">Reference proteome</keyword>
<dbReference type="PANTHER" id="PTHR45444">
    <property type="entry name" value="XANTHINE DEHYDROGENASE"/>
    <property type="match status" value="1"/>
</dbReference>
<feature type="binding site" evidence="15">
    <location>
        <position position="483"/>
    </location>
    <ligand>
        <name>FAD</name>
        <dbReference type="ChEBI" id="CHEBI:57692"/>
    </ligand>
</feature>
<feature type="binding site" evidence="16">
    <location>
        <position position="218"/>
    </location>
    <ligand>
        <name>[2Fe-2S] cluster</name>
        <dbReference type="ChEBI" id="CHEBI:190135"/>
        <label>2</label>
    </ligand>
</feature>
<comment type="cofactor">
    <cofactor evidence="13">
        <name>[2Fe-2S] cluster</name>
        <dbReference type="ChEBI" id="CHEBI:190135"/>
    </cofactor>
</comment>
<dbReference type="SMART" id="SM01008">
    <property type="entry name" value="Ald_Xan_dh_C"/>
    <property type="match status" value="1"/>
</dbReference>
<name>A0A017SP54_ASPRC</name>
<dbReference type="Proteomes" id="UP000019804">
    <property type="component" value="Unassembled WGS sequence"/>
</dbReference>
<feature type="binding site" evidence="15">
    <location>
        <position position="999"/>
    </location>
    <ligand>
        <name>substrate</name>
    </ligand>
</feature>
<keyword evidence="10 16" id="KW-0408">Iron</keyword>
<dbReference type="InterPro" id="IPR036884">
    <property type="entry name" value="2Fe-2S-bd_dom_sf"/>
</dbReference>
<dbReference type="InterPro" id="IPR036856">
    <property type="entry name" value="Ald_Oxase/Xan_DH_a/b_sf"/>
</dbReference>
<sequence>MAVITITALQDNVEVHGLLKDEAVCAESSQYSAPIPDMVVIPRQTFLHPDEALQELVNLTYTSSTLSFYLNGAKIALTNPNPQWTLLDFIRSQDCLKGTKLGCGEGGCGACTVVLQTRDTRRNSRKIRHLAINACLYPLVGVIGKHVITIEGLGSVENPHPLQERMGKLHGSQCGFCTPGIVMSLYAVIRNAYDPTTGSFDLSEEEIEMKGHLDGNLCRCTGYKPILQVAKTFVQEDLKGQLADSKTTLSESSEDHTGKVEEYSPHSQSSSTTSSCGRPGGCCRDGPSTTCSPPSSPASEGSSRTSFSSTKSSSKFTIPQFDLIPYSPASEIIFPPSLHRHVNLPICYGDVERVWLRPVTLTQLVDILAVFPMAKLVCGASEMQVDVRFKDSHFPVSVFVGDIDELATIFVPEDPTKLSELVVGGNASLSDVEETCRQLGVQLGKRGATLAAMAKVLRYFAGRQIRNAASLAGNIATASPISDMNPLLLAVNATVVTLSPEGERSIPMNSMFLGYRKTALPEGAVITKIRIPVPSPNVLQITKSYKQAKRKDDDIAIVTAAFFVTFDGDGVITHASLAYGGMAPTTVIAHQTGASICGRKWNDKETLYDALRALTRDFGLPYGVPGGMATYRRTLALSLFFRFWNEAARDLDLGASVVELDCVDEIHREISTGSRDDHNPHEQRVVGKQIPHLSGLKHATGQAEYVDDIPPQARELCGALVLSKRAHAKIVSVDWTLAIGPGLAVGYIDRHSIPIDRNLWGSVNRDEPFFATDEVHSHGQPIGMVYAETELEAQAAARAVRVEYEDLPAILTIDQAIEARSFFQHGKELRKGALPDEMADVIARCDRVFTGVTRVGGQEHFYLETNAAMVIPHTEDDTMEVWSSTQNTMETQEFVSQVTGVPSNRINARVKRMGGGFGGKESRSVQVACLLAIAAKKERRPMRLMLNRDEDMMTTGQRHPVQCRWKVGVMNDGRLVALDADCYNNAGYSLDMSSAVMDRCCTHLDNCYEIPNVHIRGWVCRTNTHSNTAFRGFGGPQGMFIAESYISAVAEGLGMSVDELRLRNLYRQGDQTPFLQTIDEDWHVPLLLEQVRQEARYEERKQQIATFNAEHCWKKRGICLVPTKFGLSFATALHLNQAGASVKIYADGSILLNHGGTEMGQGLYTKMVQVAAQELGVSVDSVYTQDTSSYQTANASPTAASSGSDLNGMAVKHACDQLNERLQPYRERFGPDASMATIAHAAYLDRVNLMASGFWKMPKIGYEWGVYDPEKVNPMYYYFTQGVACTEVELDLLTGDHTVLRTDIKMDVGRSINPAIDYGQVEGAFVQGQGLFTMEESLWTQTGQLATRGPGNYKIPGFSDIPQQFNVSFLQGVSWKHLRSIQSSKGCGEPPLFLGSTVLFALREALRSARQDNGVEEPLVLDSPATVEKLRLAVGDELLKMGTVEAKEGEKPFFVTVA</sequence>
<dbReference type="SUPFAM" id="SSF47741">
    <property type="entry name" value="CO dehydrogenase ISP C-domain like"/>
    <property type="match status" value="1"/>
</dbReference>
<dbReference type="InterPro" id="IPR016167">
    <property type="entry name" value="FAD-bd_PCMH_sub1"/>
</dbReference>
<dbReference type="HOGENOM" id="CLU_001681_1_2_1"/>
<dbReference type="InterPro" id="IPR036010">
    <property type="entry name" value="2Fe-2S_ferredoxin-like_sf"/>
</dbReference>
<evidence type="ECO:0000313" key="21">
    <source>
        <dbReference type="Proteomes" id="UP000019804"/>
    </source>
</evidence>
<dbReference type="InterPro" id="IPR016208">
    <property type="entry name" value="Ald_Oxase/xanthine_DH-like"/>
</dbReference>
<evidence type="ECO:0000313" key="20">
    <source>
        <dbReference type="EMBL" id="EYE98768.1"/>
    </source>
</evidence>
<evidence type="ECO:0000256" key="6">
    <source>
        <dbReference type="ARBA" id="ARBA00022714"/>
    </source>
</evidence>
<evidence type="ECO:0000256" key="11">
    <source>
        <dbReference type="ARBA" id="ARBA00023014"/>
    </source>
</evidence>
<feature type="domain" description="2Fe-2S ferredoxin-type" evidence="18">
    <location>
        <begin position="64"/>
        <end position="153"/>
    </location>
</feature>
<evidence type="ECO:0000256" key="10">
    <source>
        <dbReference type="ARBA" id="ARBA00023004"/>
    </source>
</evidence>
<evidence type="ECO:0000259" key="19">
    <source>
        <dbReference type="PROSITE" id="PS51387"/>
    </source>
</evidence>
<evidence type="ECO:0000256" key="9">
    <source>
        <dbReference type="ARBA" id="ARBA00023002"/>
    </source>
</evidence>
<evidence type="ECO:0000256" key="8">
    <source>
        <dbReference type="ARBA" id="ARBA00022827"/>
    </source>
</evidence>
<feature type="binding site" evidence="16">
    <location>
        <position position="917"/>
    </location>
    <ligand>
        <name>Mo-molybdopterin</name>
        <dbReference type="ChEBI" id="CHEBI:71302"/>
    </ligand>
    <ligandPart>
        <name>Mo</name>
        <dbReference type="ChEBI" id="CHEBI:28685"/>
    </ligandPart>
</feature>
<comment type="subcellular location">
    <subcellularLocation>
        <location evidence="2">Peroxisome</location>
    </subcellularLocation>
</comment>
<evidence type="ECO:0000256" key="7">
    <source>
        <dbReference type="ARBA" id="ARBA00022723"/>
    </source>
</evidence>
<dbReference type="EMBL" id="KK088412">
    <property type="protein sequence ID" value="EYE98768.1"/>
    <property type="molecule type" value="Genomic_DNA"/>
</dbReference>
<feature type="binding site" evidence="16">
    <location>
        <position position="108"/>
    </location>
    <ligand>
        <name>[2Fe-2S] cluster</name>
        <dbReference type="ChEBI" id="CHEBI:190135"/>
        <label>1</label>
    </ligand>
</feature>
<evidence type="ECO:0000256" key="4">
    <source>
        <dbReference type="ARBA" id="ARBA00022505"/>
    </source>
</evidence>
<feature type="compositionally biased region" description="Basic and acidic residues" evidence="17">
    <location>
        <begin position="253"/>
        <end position="264"/>
    </location>
</feature>
<comment type="cofactor">
    <cofactor evidence="16">
        <name>Mo-molybdopterin</name>
        <dbReference type="ChEBI" id="CHEBI:71302"/>
    </cofactor>
    <text evidence="16">Binds 1 Mo-molybdopterin (Mo-MPT) cofactor per subunit.</text>
</comment>
<keyword evidence="11 16" id="KW-0411">Iron-sulfur</keyword>
<dbReference type="InterPro" id="IPR036318">
    <property type="entry name" value="FAD-bd_PCMH-like_sf"/>
</dbReference>
<keyword evidence="8 15" id="KW-0274">FAD</keyword>
<feature type="binding site" evidence="16">
    <location>
        <position position="1200"/>
    </location>
    <ligand>
        <name>Mo-molybdopterin</name>
        <dbReference type="ChEBI" id="CHEBI:71302"/>
    </ligand>
    <ligandPart>
        <name>Mo</name>
        <dbReference type="ChEBI" id="CHEBI:28685"/>
    </ligandPart>
</feature>
<dbReference type="FunFam" id="3.30.465.10:FF:000004">
    <property type="entry name" value="Xanthine dehydrogenase/oxidase"/>
    <property type="match status" value="1"/>
</dbReference>
<evidence type="ECO:0000256" key="1">
    <source>
        <dbReference type="ARBA" id="ARBA00001974"/>
    </source>
</evidence>
<dbReference type="FunFam" id="3.30.365.10:FF:000004">
    <property type="entry name" value="Xanthine dehydrogenase oxidase"/>
    <property type="match status" value="1"/>
</dbReference>
<dbReference type="FunFam" id="3.10.20.30:FF:000015">
    <property type="entry name" value="Aldehyde oxidase 1"/>
    <property type="match status" value="1"/>
</dbReference>
<dbReference type="GeneID" id="63693701"/>
<gene>
    <name evidence="20" type="ORF">EURHEDRAFT_373857</name>
</gene>
<dbReference type="PROSITE" id="PS00197">
    <property type="entry name" value="2FE2S_FER_1"/>
    <property type="match status" value="1"/>
</dbReference>
<keyword evidence="12" id="KW-0576">Peroxisome</keyword>
<evidence type="ECO:0000256" key="13">
    <source>
        <dbReference type="ARBA" id="ARBA00034078"/>
    </source>
</evidence>
<evidence type="ECO:0000256" key="15">
    <source>
        <dbReference type="PIRSR" id="PIRSR000127-2"/>
    </source>
</evidence>
<dbReference type="InterPro" id="IPR002346">
    <property type="entry name" value="Mopterin_DH_FAD-bd"/>
</dbReference>
<evidence type="ECO:0000256" key="16">
    <source>
        <dbReference type="PIRSR" id="PIRSR000127-3"/>
    </source>
</evidence>
<dbReference type="InterPro" id="IPR008274">
    <property type="entry name" value="AldOxase/xan_DH_MoCoBD1"/>
</dbReference>
<keyword evidence="5" id="KW-0285">Flavoprotein</keyword>
<dbReference type="GO" id="GO:0071949">
    <property type="term" value="F:FAD binding"/>
    <property type="evidence" value="ECO:0007669"/>
    <property type="project" value="InterPro"/>
</dbReference>
<dbReference type="Pfam" id="PF01799">
    <property type="entry name" value="Fer2_2"/>
    <property type="match status" value="1"/>
</dbReference>
<organism evidence="20 21">
    <name type="scientific">Aspergillus ruber (strain CBS 135680)</name>
    <dbReference type="NCBI Taxonomy" id="1388766"/>
    <lineage>
        <taxon>Eukaryota</taxon>
        <taxon>Fungi</taxon>
        <taxon>Dikarya</taxon>
        <taxon>Ascomycota</taxon>
        <taxon>Pezizomycotina</taxon>
        <taxon>Eurotiomycetes</taxon>
        <taxon>Eurotiomycetidae</taxon>
        <taxon>Eurotiales</taxon>
        <taxon>Aspergillaceae</taxon>
        <taxon>Aspergillus</taxon>
        <taxon>Aspergillus subgen. Aspergillus</taxon>
    </lineage>
</organism>
<evidence type="ECO:0000256" key="3">
    <source>
        <dbReference type="ARBA" id="ARBA00006849"/>
    </source>
</evidence>
<dbReference type="SUPFAM" id="SSF55447">
    <property type="entry name" value="CO dehydrogenase flavoprotein C-terminal domain-like"/>
    <property type="match status" value="1"/>
</dbReference>
<feature type="binding site" evidence="15">
    <location>
        <position position="546"/>
    </location>
    <ligand>
        <name>FAD</name>
        <dbReference type="ChEBI" id="CHEBI:57692"/>
    </ligand>
</feature>
<feature type="binding site" evidence="16">
    <location>
        <position position="103"/>
    </location>
    <ligand>
        <name>[2Fe-2S] cluster</name>
        <dbReference type="ChEBI" id="CHEBI:190135"/>
        <label>1</label>
    </ligand>
</feature>
<dbReference type="InterPro" id="IPR037165">
    <property type="entry name" value="AldOxase/xan_DH_Mopterin-bd_sf"/>
</dbReference>
<feature type="domain" description="FAD-binding PCMH-type" evidence="19">
    <location>
        <begin position="348"/>
        <end position="536"/>
    </location>
</feature>
<keyword evidence="9" id="KW-0560">Oxidoreductase</keyword>
<feature type="binding site" evidence="16">
    <location>
        <position position="135"/>
    </location>
    <ligand>
        <name>[2Fe-2S] cluster</name>
        <dbReference type="ChEBI" id="CHEBI:190135"/>
        <label>1</label>
    </ligand>
</feature>
<dbReference type="FunFam" id="3.30.365.10:FF:000001">
    <property type="entry name" value="Xanthine dehydrogenase oxidase"/>
    <property type="match status" value="1"/>
</dbReference>
<dbReference type="Gene3D" id="3.30.465.10">
    <property type="match status" value="1"/>
</dbReference>
<dbReference type="InterPro" id="IPR002888">
    <property type="entry name" value="2Fe-2S-bd"/>
</dbReference>
<dbReference type="InterPro" id="IPR000674">
    <property type="entry name" value="Ald_Oxase/Xan_DH_a/b"/>
</dbReference>
<protein>
    <submittedName>
        <fullName evidence="20">Xanthine dehydrogenase</fullName>
    </submittedName>
</protein>
<dbReference type="SMART" id="SM01092">
    <property type="entry name" value="CO_deh_flav_C"/>
    <property type="match status" value="1"/>
</dbReference>
<feature type="binding site" evidence="16">
    <location>
        <position position="174"/>
    </location>
    <ligand>
        <name>[2Fe-2S] cluster</name>
        <dbReference type="ChEBI" id="CHEBI:190135"/>
        <label>2</label>
    </ligand>
</feature>
<dbReference type="InterPro" id="IPR006058">
    <property type="entry name" value="2Fe2S_fd_BS"/>
</dbReference>
<dbReference type="Pfam" id="PF00941">
    <property type="entry name" value="FAD_binding_5"/>
    <property type="match status" value="1"/>
</dbReference>
<evidence type="ECO:0000259" key="18">
    <source>
        <dbReference type="PROSITE" id="PS51085"/>
    </source>
</evidence>
<comment type="cofactor">
    <cofactor evidence="1 15">
        <name>FAD</name>
        <dbReference type="ChEBI" id="CHEBI:57692"/>
    </cofactor>
</comment>
<comment type="similarity">
    <text evidence="3">Belongs to the xanthine dehydrogenase family.</text>
</comment>
<dbReference type="STRING" id="1388766.A0A017SP54"/>
<dbReference type="Gene3D" id="3.30.365.10">
    <property type="entry name" value="Aldehyde oxidase/xanthine dehydrogenase, molybdopterin binding domain"/>
    <property type="match status" value="4"/>
</dbReference>
<dbReference type="PROSITE" id="PS51085">
    <property type="entry name" value="2FE2S_FER_2"/>
    <property type="match status" value="1"/>
</dbReference>
<feature type="region of interest" description="Disordered" evidence="17">
    <location>
        <begin position="242"/>
        <end position="313"/>
    </location>
</feature>
<dbReference type="Gene3D" id="3.30.43.10">
    <property type="entry name" value="Uridine Diphospho-n-acetylenolpyruvylglucosamine Reductase, domain 2"/>
    <property type="match status" value="1"/>
</dbReference>
<feature type="binding site" evidence="16">
    <location>
        <position position="886"/>
    </location>
    <ligand>
        <name>Mo-molybdopterin</name>
        <dbReference type="ChEBI" id="CHEBI:71302"/>
    </ligand>
    <ligandPart>
        <name>Mo</name>
        <dbReference type="ChEBI" id="CHEBI:28685"/>
    </ligandPart>
</feature>
<dbReference type="Pfam" id="PF03450">
    <property type="entry name" value="CO_deh_flav_C"/>
    <property type="match status" value="1"/>
</dbReference>
<feature type="binding site" evidence="16">
    <location>
        <position position="220"/>
    </location>
    <ligand>
        <name>[2Fe-2S] cluster</name>
        <dbReference type="ChEBI" id="CHEBI:190135"/>
        <label>2</label>
    </ligand>
</feature>
<dbReference type="GO" id="GO:0051537">
    <property type="term" value="F:2 iron, 2 sulfur cluster binding"/>
    <property type="evidence" value="ECO:0007669"/>
    <property type="project" value="UniProtKB-KW"/>
</dbReference>
<dbReference type="SUPFAM" id="SSF54292">
    <property type="entry name" value="2Fe-2S ferredoxin-like"/>
    <property type="match status" value="1"/>
</dbReference>
<keyword evidence="6 16" id="KW-0001">2Fe-2S</keyword>
<dbReference type="SUPFAM" id="SSF54665">
    <property type="entry name" value="CO dehydrogenase molybdoprotein N-domain-like"/>
    <property type="match status" value="1"/>
</dbReference>
<evidence type="ECO:0000256" key="2">
    <source>
        <dbReference type="ARBA" id="ARBA00004275"/>
    </source>
</evidence>
<keyword evidence="4 16" id="KW-0500">Molybdenum</keyword>
<dbReference type="GO" id="GO:0006145">
    <property type="term" value="P:purine nucleobase catabolic process"/>
    <property type="evidence" value="ECO:0007669"/>
    <property type="project" value="UniProtKB-ARBA"/>
</dbReference>
<dbReference type="Gene3D" id="3.90.1170.50">
    <property type="entry name" value="Aldehyde oxidase/xanthine dehydrogenase, a/b hammerhead"/>
    <property type="match status" value="1"/>
</dbReference>
<evidence type="ECO:0000256" key="12">
    <source>
        <dbReference type="ARBA" id="ARBA00023140"/>
    </source>
</evidence>
<dbReference type="SUPFAM" id="SSF56003">
    <property type="entry name" value="Molybdenum cofactor-binding domain"/>
    <property type="match status" value="1"/>
</dbReference>
<feature type="binding site" evidence="16">
    <location>
        <position position="177"/>
    </location>
    <ligand>
        <name>[2Fe-2S] cluster</name>
        <dbReference type="ChEBI" id="CHEBI:190135"/>
        <label>2</label>
    </ligand>
</feature>
<dbReference type="PROSITE" id="PS51387">
    <property type="entry name" value="FAD_PCMH"/>
    <property type="match status" value="1"/>
</dbReference>
<dbReference type="Pfam" id="PF01315">
    <property type="entry name" value="Ald_Xan_dh_C"/>
    <property type="match status" value="1"/>
</dbReference>